<evidence type="ECO:0000313" key="8">
    <source>
        <dbReference type="EMBL" id="MSS00516.1"/>
    </source>
</evidence>
<organism evidence="8 9">
    <name type="scientific">Floccifex porci</name>
    <dbReference type="NCBI Taxonomy" id="2606629"/>
    <lineage>
        <taxon>Bacteria</taxon>
        <taxon>Bacillati</taxon>
        <taxon>Bacillota</taxon>
        <taxon>Erysipelotrichia</taxon>
        <taxon>Erysipelotrichales</taxon>
        <taxon>Erysipelotrichaceae</taxon>
        <taxon>Floccifex</taxon>
    </lineage>
</organism>
<keyword evidence="6" id="KW-0235">DNA replication</keyword>
<dbReference type="GO" id="GO:0006310">
    <property type="term" value="P:DNA recombination"/>
    <property type="evidence" value="ECO:0007669"/>
    <property type="project" value="UniProtKB-KW"/>
</dbReference>
<evidence type="ECO:0000256" key="5">
    <source>
        <dbReference type="ARBA" id="ARBA00022839"/>
    </source>
</evidence>
<dbReference type="RefSeq" id="WP_154458991.1">
    <property type="nucleotide sequence ID" value="NZ_VUMM01000001.1"/>
</dbReference>
<evidence type="ECO:0000256" key="6">
    <source>
        <dbReference type="RuleBase" id="RU363069"/>
    </source>
</evidence>
<dbReference type="PANTHER" id="PTHR30337">
    <property type="entry name" value="COMPONENT OF ATP-DEPENDENT DSDNA EXONUCLEASE"/>
    <property type="match status" value="1"/>
</dbReference>
<evidence type="ECO:0000256" key="1">
    <source>
        <dbReference type="ARBA" id="ARBA00010555"/>
    </source>
</evidence>
<evidence type="ECO:0000256" key="3">
    <source>
        <dbReference type="ARBA" id="ARBA00022722"/>
    </source>
</evidence>
<keyword evidence="9" id="KW-1185">Reference proteome</keyword>
<evidence type="ECO:0000256" key="2">
    <source>
        <dbReference type="ARBA" id="ARBA00013365"/>
    </source>
</evidence>
<feature type="domain" description="Calcineurin-like phosphoesterase" evidence="7">
    <location>
        <begin position="1"/>
        <end position="222"/>
    </location>
</feature>
<dbReference type="GO" id="GO:0006260">
    <property type="term" value="P:DNA replication"/>
    <property type="evidence" value="ECO:0007669"/>
    <property type="project" value="UniProtKB-KW"/>
</dbReference>
<dbReference type="Proteomes" id="UP000470082">
    <property type="component" value="Unassembled WGS sequence"/>
</dbReference>
<reference evidence="8 9" key="1">
    <citation type="submission" date="2019-08" db="EMBL/GenBank/DDBJ databases">
        <title>In-depth cultivation of the pig gut microbiome towards novel bacterial diversity and tailored functional studies.</title>
        <authorList>
            <person name="Wylensek D."/>
            <person name="Hitch T.C.A."/>
            <person name="Clavel T."/>
        </authorList>
    </citation>
    <scope>NUCLEOTIDE SEQUENCE [LARGE SCALE GENOMIC DNA]</scope>
    <source>
        <strain evidence="8 9">LKV-178-WT-2G</strain>
    </source>
</reference>
<dbReference type="GO" id="GO:0008408">
    <property type="term" value="F:3'-5' exonuclease activity"/>
    <property type="evidence" value="ECO:0007669"/>
    <property type="project" value="InterPro"/>
</dbReference>
<evidence type="ECO:0000256" key="4">
    <source>
        <dbReference type="ARBA" id="ARBA00022801"/>
    </source>
</evidence>
<dbReference type="GO" id="GO:0004519">
    <property type="term" value="F:endonuclease activity"/>
    <property type="evidence" value="ECO:0007669"/>
    <property type="project" value="UniProtKB-KW"/>
</dbReference>
<keyword evidence="5 6" id="KW-0269">Exonuclease</keyword>
<dbReference type="PANTHER" id="PTHR30337:SF0">
    <property type="entry name" value="NUCLEASE SBCCD SUBUNIT D"/>
    <property type="match status" value="1"/>
</dbReference>
<dbReference type="InterPro" id="IPR004593">
    <property type="entry name" value="SbcD"/>
</dbReference>
<evidence type="ECO:0000313" key="9">
    <source>
        <dbReference type="Proteomes" id="UP000470082"/>
    </source>
</evidence>
<sequence length="375" mass="44133">MRLFHVSDLHLGIRLMNYDLTEEQNYILNQIVQYIKQYQPDVLIIAGDVFDRSTPSANALRQYNQWLSDIYEAKEDIQMMVIAGNHDNSSYMDQYKNLLSKEKFYTAGTLPIQKIKCEDKYGDILFYLMPFVRPSHVKQYLNIDMDQSLSYDKAIHLLLEKETIDLNQRNVLVSHQFYLPEEASLQDIERSDSEIQTVGNIDVIYSSALKPFDYAALGHIHKPMTVKQNIFRYAGSPMAYSISEQNQNKQILMVDLLEKGNTKITSLPLHMKHPVRTIQGYYQNIIQQSSQDYVRIELLDQQDLNAVDLQEQIRFHYPHVLEILFKNRKWVDMDMEIDNEKIMEPMELILEFLSDYDEEDEKILKDILNEERGLL</sequence>
<comment type="caution">
    <text evidence="8">The sequence shown here is derived from an EMBL/GenBank/DDBJ whole genome shotgun (WGS) entry which is preliminary data.</text>
</comment>
<evidence type="ECO:0000259" key="7">
    <source>
        <dbReference type="Pfam" id="PF00149"/>
    </source>
</evidence>
<dbReference type="InterPro" id="IPR050535">
    <property type="entry name" value="DNA_Repair-Maintenance_Comp"/>
</dbReference>
<accession>A0A7X2T399</accession>
<comment type="subunit">
    <text evidence="6">Heterodimer of SbcC and SbcD.</text>
</comment>
<protein>
    <recommendedName>
        <fullName evidence="2 6">Nuclease SbcCD subunit D</fullName>
    </recommendedName>
</protein>
<comment type="similarity">
    <text evidence="1 6">Belongs to the SbcD family.</text>
</comment>
<dbReference type="EMBL" id="VUMM01000001">
    <property type="protein sequence ID" value="MSS00516.1"/>
    <property type="molecule type" value="Genomic_DNA"/>
</dbReference>
<dbReference type="InterPro" id="IPR041796">
    <property type="entry name" value="Mre11_N"/>
</dbReference>
<dbReference type="InterPro" id="IPR029052">
    <property type="entry name" value="Metallo-depent_PP-like"/>
</dbReference>
<keyword evidence="6" id="KW-0255">Endonuclease</keyword>
<dbReference type="NCBIfam" id="TIGR00619">
    <property type="entry name" value="sbcd"/>
    <property type="match status" value="1"/>
</dbReference>
<comment type="function">
    <text evidence="6">SbcCD cleaves DNA hairpin structures. These structures can inhibit DNA replication and are intermediates in certain DNA recombination reactions. The complex acts as a 3'-&gt;5' double strand exonuclease that can open hairpins. It also has a 5' single-strand endonuclease activity.</text>
</comment>
<gene>
    <name evidence="6" type="primary">sbcD</name>
    <name evidence="8" type="ORF">FYJ50_00040</name>
</gene>
<name>A0A7X2T399_9FIRM</name>
<keyword evidence="3 6" id="KW-0540">Nuclease</keyword>
<dbReference type="Gene3D" id="3.60.21.10">
    <property type="match status" value="1"/>
</dbReference>
<dbReference type="InterPro" id="IPR004843">
    <property type="entry name" value="Calcineurin-like_PHP"/>
</dbReference>
<dbReference type="SUPFAM" id="SSF56300">
    <property type="entry name" value="Metallo-dependent phosphatases"/>
    <property type="match status" value="1"/>
</dbReference>
<dbReference type="Pfam" id="PF00149">
    <property type="entry name" value="Metallophos"/>
    <property type="match status" value="1"/>
</dbReference>
<dbReference type="AlphaFoldDB" id="A0A7X2T399"/>
<proteinExistence type="inferred from homology"/>
<dbReference type="CDD" id="cd00840">
    <property type="entry name" value="MPP_Mre11_N"/>
    <property type="match status" value="1"/>
</dbReference>
<keyword evidence="6" id="KW-0233">DNA recombination</keyword>
<keyword evidence="4 6" id="KW-0378">Hydrolase</keyword>